<gene>
    <name evidence="1" type="ORF">MEJ65_00610</name>
</gene>
<reference evidence="1" key="1">
    <citation type="submission" date="2022-02" db="EMBL/GenBank/DDBJ databases">
        <title>Long-read sequencing of the primary endosymbionts of Cacopsylla melanoneura.</title>
        <authorList>
            <person name="Dittmer J."/>
            <person name="Corretto E."/>
            <person name="Stauffer C."/>
            <person name="Schuler H."/>
        </authorList>
    </citation>
    <scope>NUCLEOTIDE SEQUENCE</scope>
    <source>
        <strain evidence="1">Cmel4</strain>
    </source>
</reference>
<evidence type="ECO:0000313" key="1">
    <source>
        <dbReference type="EMBL" id="WGS67160.1"/>
    </source>
</evidence>
<protein>
    <submittedName>
        <fullName evidence="1">Uncharacterized protein</fullName>
    </submittedName>
</protein>
<accession>A0AAJ6JYA1</accession>
<evidence type="ECO:0000313" key="2">
    <source>
        <dbReference type="Proteomes" id="UP001237869"/>
    </source>
</evidence>
<dbReference type="RefSeq" id="WP_280956206.1">
    <property type="nucleotide sequence ID" value="NZ_CP092147.1"/>
</dbReference>
<sequence>MCFFKIKLNNFKNYSQKKIFFKKKKKINIKKNFYSKKKLNLIGFIFVKKKYFFLYKTPYWFSFNIKKIKKFINFYFLKKKKYLLKRYLKLNFFFKNYNKKFFLNFIYLKNKTKIINKNKNIFLKKKITNYFNFNKDYFEINFTNETKICLTSFNYKKIKKNFYFFFNKINIIYEYIYFYNKKKIFFLNKSKILYIGFFEINKFKNNNLEISIKKINRNFYYKKKISLKIKKNLKKYINFLFNNNKFFFLKINKFNKFLKNGYFNILIKINKFNIFFLKEKFFIFNIKLNI</sequence>
<dbReference type="Proteomes" id="UP001237869">
    <property type="component" value="Chromosome"/>
</dbReference>
<dbReference type="AlphaFoldDB" id="A0AAJ6JYA1"/>
<proteinExistence type="predicted"/>
<name>A0AAJ6JYA1_CARRU</name>
<organism evidence="1 2">
    <name type="scientific">Carsonella ruddii</name>
    <dbReference type="NCBI Taxonomy" id="114186"/>
    <lineage>
        <taxon>Bacteria</taxon>
        <taxon>Pseudomonadati</taxon>
        <taxon>Pseudomonadota</taxon>
        <taxon>Gammaproteobacteria</taxon>
        <taxon>Oceanospirillales</taxon>
        <taxon>Halomonadaceae</taxon>
        <taxon>Zymobacter group</taxon>
        <taxon>Candidatus Carsonella</taxon>
    </lineage>
</organism>
<dbReference type="EMBL" id="CP092148">
    <property type="protein sequence ID" value="WGS67160.1"/>
    <property type="molecule type" value="Genomic_DNA"/>
</dbReference>